<sequence>TRVLGRRADDGTIESVIPPKEIQVRLPALENRES</sequence>
<gene>
    <name evidence="1" type="ORF">METZ01_LOCUS282919</name>
</gene>
<organism evidence="1">
    <name type="scientific">marine metagenome</name>
    <dbReference type="NCBI Taxonomy" id="408172"/>
    <lineage>
        <taxon>unclassified sequences</taxon>
        <taxon>metagenomes</taxon>
        <taxon>ecological metagenomes</taxon>
    </lineage>
</organism>
<proteinExistence type="predicted"/>
<evidence type="ECO:0000313" key="1">
    <source>
        <dbReference type="EMBL" id="SVC30065.1"/>
    </source>
</evidence>
<accession>A0A382L2P8</accession>
<protein>
    <submittedName>
        <fullName evidence="1">Uncharacterized protein</fullName>
    </submittedName>
</protein>
<dbReference type="AlphaFoldDB" id="A0A382L2P8"/>
<dbReference type="EMBL" id="UINC01083910">
    <property type="protein sequence ID" value="SVC30065.1"/>
    <property type="molecule type" value="Genomic_DNA"/>
</dbReference>
<name>A0A382L2P8_9ZZZZ</name>
<feature type="non-terminal residue" evidence="1">
    <location>
        <position position="1"/>
    </location>
</feature>
<reference evidence="1" key="1">
    <citation type="submission" date="2018-05" db="EMBL/GenBank/DDBJ databases">
        <authorList>
            <person name="Lanie J.A."/>
            <person name="Ng W.-L."/>
            <person name="Kazmierczak K.M."/>
            <person name="Andrzejewski T.M."/>
            <person name="Davidsen T.M."/>
            <person name="Wayne K.J."/>
            <person name="Tettelin H."/>
            <person name="Glass J.I."/>
            <person name="Rusch D."/>
            <person name="Podicherti R."/>
            <person name="Tsui H.-C.T."/>
            <person name="Winkler M.E."/>
        </authorList>
    </citation>
    <scope>NUCLEOTIDE SEQUENCE</scope>
</reference>